<dbReference type="GO" id="GO:0046872">
    <property type="term" value="F:metal ion binding"/>
    <property type="evidence" value="ECO:0007669"/>
    <property type="project" value="UniProtKB-KW"/>
</dbReference>
<accession>A0A6I0F6F3</accession>
<dbReference type="Gene3D" id="3.10.180.10">
    <property type="entry name" value="2,3-Dihydroxybiphenyl 1,2-Dioxygenase, domain 1"/>
    <property type="match status" value="1"/>
</dbReference>
<evidence type="ECO:0000259" key="2">
    <source>
        <dbReference type="PROSITE" id="PS51819"/>
    </source>
</evidence>
<protein>
    <submittedName>
        <fullName evidence="3">VOC family protein</fullName>
    </submittedName>
</protein>
<evidence type="ECO:0000313" key="3">
    <source>
        <dbReference type="EMBL" id="KAB3538531.1"/>
    </source>
</evidence>
<dbReference type="InterPro" id="IPR029068">
    <property type="entry name" value="Glyas_Bleomycin-R_OHBP_Dase"/>
</dbReference>
<proteinExistence type="predicted"/>
<dbReference type="InterPro" id="IPR004360">
    <property type="entry name" value="Glyas_Fos-R_dOase_dom"/>
</dbReference>
<evidence type="ECO:0000256" key="1">
    <source>
        <dbReference type="ARBA" id="ARBA00022723"/>
    </source>
</evidence>
<dbReference type="InterPro" id="IPR051785">
    <property type="entry name" value="MMCE/EMCE_epimerase"/>
</dbReference>
<reference evidence="3 4" key="1">
    <citation type="submission" date="2019-10" db="EMBL/GenBank/DDBJ databases">
        <title>Alkaliphilus serpentinus sp. nov. and Alkaliphilus pronyensis sp. nov., two novel anaerobic alkaliphilic species isolated from the serpentinized-hosted hydrothermal field of the Prony Bay (New Caledonia).</title>
        <authorList>
            <person name="Postec A."/>
        </authorList>
    </citation>
    <scope>NUCLEOTIDE SEQUENCE [LARGE SCALE GENOMIC DNA]</scope>
    <source>
        <strain evidence="3 4">LacV</strain>
    </source>
</reference>
<comment type="caution">
    <text evidence="3">The sequence shown here is derived from an EMBL/GenBank/DDBJ whole genome shotgun (WGS) entry which is preliminary data.</text>
</comment>
<dbReference type="Proteomes" id="UP000432715">
    <property type="component" value="Unassembled WGS sequence"/>
</dbReference>
<dbReference type="EMBL" id="WBZC01000005">
    <property type="protein sequence ID" value="KAB3538531.1"/>
    <property type="molecule type" value="Genomic_DNA"/>
</dbReference>
<gene>
    <name evidence="3" type="ORF">F8154_01760</name>
</gene>
<feature type="domain" description="VOC" evidence="2">
    <location>
        <begin position="1"/>
        <end position="122"/>
    </location>
</feature>
<keyword evidence="1" id="KW-0479">Metal-binding</keyword>
<organism evidence="3 4">
    <name type="scientific">Alkaliphilus pronyensis</name>
    <dbReference type="NCBI Taxonomy" id="1482732"/>
    <lineage>
        <taxon>Bacteria</taxon>
        <taxon>Bacillati</taxon>
        <taxon>Bacillota</taxon>
        <taxon>Clostridia</taxon>
        <taxon>Peptostreptococcales</taxon>
        <taxon>Natronincolaceae</taxon>
        <taxon>Alkaliphilus</taxon>
    </lineage>
</organism>
<dbReference type="InterPro" id="IPR037523">
    <property type="entry name" value="VOC_core"/>
</dbReference>
<dbReference type="AlphaFoldDB" id="A0A6I0F6F3"/>
<name>A0A6I0F6F3_9FIRM</name>
<dbReference type="PANTHER" id="PTHR43048">
    <property type="entry name" value="METHYLMALONYL-COA EPIMERASE"/>
    <property type="match status" value="1"/>
</dbReference>
<dbReference type="GO" id="GO:0046491">
    <property type="term" value="P:L-methylmalonyl-CoA metabolic process"/>
    <property type="evidence" value="ECO:0007669"/>
    <property type="project" value="TreeGrafter"/>
</dbReference>
<keyword evidence="4" id="KW-1185">Reference proteome</keyword>
<dbReference type="PROSITE" id="PS51819">
    <property type="entry name" value="VOC"/>
    <property type="match status" value="1"/>
</dbReference>
<dbReference type="SUPFAM" id="SSF54593">
    <property type="entry name" value="Glyoxalase/Bleomycin resistance protein/Dihydroxybiphenyl dioxygenase"/>
    <property type="match status" value="1"/>
</dbReference>
<dbReference type="GO" id="GO:0004493">
    <property type="term" value="F:methylmalonyl-CoA epimerase activity"/>
    <property type="evidence" value="ECO:0007669"/>
    <property type="project" value="TreeGrafter"/>
</dbReference>
<evidence type="ECO:0000313" key="4">
    <source>
        <dbReference type="Proteomes" id="UP000432715"/>
    </source>
</evidence>
<sequence length="124" mass="14379">MMNLTNSCIITNDVKKLSEFYEKVLQIEAEFYGEDYAVFRVGDNMLSVFDLKAHESIAPGSAQAELNKSIILEFNVENVDEEYERLKKINIDWVKEPTIQPWGSRSFYLRDIDGNVISFYTPIK</sequence>
<dbReference type="OrthoDB" id="9815599at2"/>
<dbReference type="Pfam" id="PF00903">
    <property type="entry name" value="Glyoxalase"/>
    <property type="match status" value="1"/>
</dbReference>
<dbReference type="PANTHER" id="PTHR43048:SF4">
    <property type="entry name" value="RING-CLEAVING DIOXYGENASE-RELATED"/>
    <property type="match status" value="1"/>
</dbReference>